<feature type="coiled-coil region" evidence="3">
    <location>
        <begin position="26"/>
        <end position="53"/>
    </location>
</feature>
<comment type="similarity">
    <text evidence="1 2">Belongs to the OprB family.</text>
</comment>
<evidence type="ECO:0000313" key="5">
    <source>
        <dbReference type="Proteomes" id="UP000501991"/>
    </source>
</evidence>
<dbReference type="InterPro" id="IPR007049">
    <property type="entry name" value="Carb-sel_porin_OprB"/>
</dbReference>
<dbReference type="RefSeq" id="WP_173765743.1">
    <property type="nucleotide sequence ID" value="NZ_CP048836.1"/>
</dbReference>
<dbReference type="Proteomes" id="UP000501991">
    <property type="component" value="Chromosome"/>
</dbReference>
<dbReference type="EMBL" id="CP048836">
    <property type="protein sequence ID" value="QID18258.1"/>
    <property type="molecule type" value="Genomic_DNA"/>
</dbReference>
<accession>A0A6C1B6B8</accession>
<evidence type="ECO:0000256" key="1">
    <source>
        <dbReference type="ARBA" id="ARBA00008769"/>
    </source>
</evidence>
<dbReference type="AlphaFoldDB" id="A0A6C1B6B8"/>
<dbReference type="KEGG" id="azq:G3580_11790"/>
<dbReference type="Pfam" id="PF04966">
    <property type="entry name" value="OprB"/>
    <property type="match status" value="1"/>
</dbReference>
<dbReference type="GO" id="GO:0008643">
    <property type="term" value="P:carbohydrate transport"/>
    <property type="evidence" value="ECO:0007669"/>
    <property type="project" value="InterPro"/>
</dbReference>
<keyword evidence="3" id="KW-0175">Coiled coil</keyword>
<feature type="chain" id="PRO_5025712643" evidence="2">
    <location>
        <begin position="22"/>
        <end position="460"/>
    </location>
</feature>
<reference evidence="4 5" key="1">
    <citation type="submission" date="2020-02" db="EMBL/GenBank/DDBJ databases">
        <title>Nitrogenibacter mangrovi gen. nov., sp. nov. isolated from mangrove sediment, a denitrifying betaproteobacterium.</title>
        <authorList>
            <person name="Liao H."/>
            <person name="Tian Y."/>
        </authorList>
    </citation>
    <scope>NUCLEOTIDE SEQUENCE [LARGE SCALE GENOMIC DNA]</scope>
    <source>
        <strain evidence="4 5">M9-3-2</strain>
    </source>
</reference>
<protein>
    <submittedName>
        <fullName evidence="4">Carbohydrate porin</fullName>
    </submittedName>
</protein>
<sequence length="460" mass="48809">MTPIRHALVAALIAAPTAGHAAQPTQAELVRMVERLAKRVESLEHRNAELESRLAGTPAPADTGLTARVEALESANERLAGEGGHGGSLLDGIEVEGNVVGVLQGASGSGNDEVVTNWRGDVGIALPAGTIGRSTGSFYVQLRAGQAEGPSALPPTFTGTVNTASFQQVDTPSSNANAIVAQAFYQLDTPLGAEGTESKSHLQLTVGKQDPFVFFDQNAVADNEVEKFMNNVFVHNPMLDSGGAIGADDYGFTPGVRVAYTNEHDAASPWGVSAAVYGTQDGATFGRSFTTPLYIGQVDLGSRAGGKEGTYRLYAWHNGRYEGFDGSKDKNVGFGISIDQQITESLTLFGRYGHTLSGKVSFDRALTLGGELAGTGWGREDDGLGFAWGWLRSARDFRRAAVADYGHEARGAEQVAELYYRYAVNEQLALSPDLQLIHRPGADPDADSIYTFGVRALYGF</sequence>
<keyword evidence="2" id="KW-0732">Signal</keyword>
<organism evidence="4 5">
    <name type="scientific">Nitrogeniibacter mangrovi</name>
    <dbReference type="NCBI Taxonomy" id="2016596"/>
    <lineage>
        <taxon>Bacteria</taxon>
        <taxon>Pseudomonadati</taxon>
        <taxon>Pseudomonadota</taxon>
        <taxon>Betaproteobacteria</taxon>
        <taxon>Rhodocyclales</taxon>
        <taxon>Zoogloeaceae</taxon>
        <taxon>Nitrogeniibacter</taxon>
    </lineage>
</organism>
<dbReference type="Gene3D" id="2.40.160.180">
    <property type="entry name" value="Carbohydrate-selective porin OprB"/>
    <property type="match status" value="1"/>
</dbReference>
<evidence type="ECO:0000313" key="4">
    <source>
        <dbReference type="EMBL" id="QID18258.1"/>
    </source>
</evidence>
<dbReference type="GO" id="GO:0015288">
    <property type="term" value="F:porin activity"/>
    <property type="evidence" value="ECO:0007669"/>
    <property type="project" value="InterPro"/>
</dbReference>
<dbReference type="InterPro" id="IPR038673">
    <property type="entry name" value="OprB_sf"/>
</dbReference>
<feature type="signal peptide" evidence="2">
    <location>
        <begin position="1"/>
        <end position="21"/>
    </location>
</feature>
<keyword evidence="5" id="KW-1185">Reference proteome</keyword>
<name>A0A6C1B6B8_9RHOO</name>
<gene>
    <name evidence="4" type="ORF">G3580_11790</name>
</gene>
<evidence type="ECO:0000256" key="2">
    <source>
        <dbReference type="RuleBase" id="RU363072"/>
    </source>
</evidence>
<proteinExistence type="inferred from homology"/>
<evidence type="ECO:0000256" key="3">
    <source>
        <dbReference type="SAM" id="Coils"/>
    </source>
</evidence>
<dbReference type="GO" id="GO:0016020">
    <property type="term" value="C:membrane"/>
    <property type="evidence" value="ECO:0007669"/>
    <property type="project" value="InterPro"/>
</dbReference>